<evidence type="ECO:0000313" key="3">
    <source>
        <dbReference type="Proteomes" id="UP001153050"/>
    </source>
</evidence>
<organism evidence="2 3">
    <name type="scientific">Mesorhizobium escarrei</name>
    <dbReference type="NCBI Taxonomy" id="666018"/>
    <lineage>
        <taxon>Bacteria</taxon>
        <taxon>Pseudomonadati</taxon>
        <taxon>Pseudomonadota</taxon>
        <taxon>Alphaproteobacteria</taxon>
        <taxon>Hyphomicrobiales</taxon>
        <taxon>Phyllobacteriaceae</taxon>
        <taxon>Mesorhizobium</taxon>
    </lineage>
</organism>
<name>A0ABM9EBD6_9HYPH</name>
<dbReference type="Gene3D" id="3.90.1570.30">
    <property type="match status" value="1"/>
</dbReference>
<keyword evidence="3" id="KW-1185">Reference proteome</keyword>
<keyword evidence="2" id="KW-0378">Hydrolase</keyword>
<feature type="domain" description="Restriction endonuclease type I HsdR N-terminal" evidence="1">
    <location>
        <begin position="76"/>
        <end position="135"/>
    </location>
</feature>
<gene>
    <name evidence="2" type="ORF">MES5069_520172</name>
</gene>
<dbReference type="Proteomes" id="UP001153050">
    <property type="component" value="Unassembled WGS sequence"/>
</dbReference>
<evidence type="ECO:0000313" key="2">
    <source>
        <dbReference type="EMBL" id="CAH2406524.1"/>
    </source>
</evidence>
<dbReference type="Pfam" id="PF04313">
    <property type="entry name" value="HSDR_N"/>
    <property type="match status" value="1"/>
</dbReference>
<proteinExistence type="predicted"/>
<reference evidence="2 3" key="1">
    <citation type="submission" date="2022-03" db="EMBL/GenBank/DDBJ databases">
        <authorList>
            <person name="Brunel B."/>
        </authorList>
    </citation>
    <scope>NUCLEOTIDE SEQUENCE [LARGE SCALE GENOMIC DNA]</scope>
    <source>
        <strain evidence="2">STM5069sample</strain>
    </source>
</reference>
<dbReference type="InterPro" id="IPR007409">
    <property type="entry name" value="Restrct_endonuc_type1_HsdR_N"/>
</dbReference>
<accession>A0ABM9EBD6</accession>
<dbReference type="RefSeq" id="WP_254020847.1">
    <property type="nucleotide sequence ID" value="NZ_CAKXZT010000149.1"/>
</dbReference>
<dbReference type="GO" id="GO:0009035">
    <property type="term" value="F:type I site-specific deoxyribonuclease activity"/>
    <property type="evidence" value="ECO:0007669"/>
    <property type="project" value="UniProtKB-EC"/>
</dbReference>
<sequence>MGSAHDCSHNKKKTFTNPVFEKGELRSESDVEQKLIYPFLTNVSYLNIPSAWVRTKEYMSPTEIDKAAGKRFGYFPDYSVWLGGLPLMIVEAKEPDVTVETGLREARLYAGEINRRYPPEVNPIGYVLASNGEQIALSEWDSETNVLIALAKDIRTNGRWINSRDLYR</sequence>
<comment type="caution">
    <text evidence="2">The sequence shown here is derived from an EMBL/GenBank/DDBJ whole genome shotgun (WGS) entry which is preliminary data.</text>
</comment>
<evidence type="ECO:0000259" key="1">
    <source>
        <dbReference type="Pfam" id="PF04313"/>
    </source>
</evidence>
<dbReference type="EC" id="3.1.21.3" evidence="2"/>
<protein>
    <submittedName>
        <fullName evidence="2">Type I site-specific deoxyribonuclease</fullName>
        <ecNumber evidence="2">3.1.21.3</ecNumber>
    </submittedName>
</protein>
<dbReference type="EMBL" id="CAKXZT010000149">
    <property type="protein sequence ID" value="CAH2406524.1"/>
    <property type="molecule type" value="Genomic_DNA"/>
</dbReference>